<organism evidence="1 2">
    <name type="scientific">Naganishia friedmannii</name>
    <dbReference type="NCBI Taxonomy" id="89922"/>
    <lineage>
        <taxon>Eukaryota</taxon>
        <taxon>Fungi</taxon>
        <taxon>Dikarya</taxon>
        <taxon>Basidiomycota</taxon>
        <taxon>Agaricomycotina</taxon>
        <taxon>Tremellomycetes</taxon>
        <taxon>Filobasidiales</taxon>
        <taxon>Filobasidiaceae</taxon>
        <taxon>Naganishia</taxon>
    </lineage>
</organism>
<name>A0ACC2UWL7_9TREE</name>
<sequence>MAMQQIEVSADDQAALNAIIEKSRLKATTNSYKGPQKEYRDWCLKRAVERDGKPPLDQVDEVKRNMEEMHSEQLRGRQHRSRGKGEKTAREGSPADDVTSGREVGWKTMERYLCALCDLQKAQGSTTQTVMVSPRAHPEVQALGQTLKRKNADLKKSHFNDRAQGAT</sequence>
<keyword evidence="2" id="KW-1185">Reference proteome</keyword>
<evidence type="ECO:0000313" key="1">
    <source>
        <dbReference type="EMBL" id="KAJ9091167.1"/>
    </source>
</evidence>
<reference evidence="1" key="1">
    <citation type="submission" date="2023-04" db="EMBL/GenBank/DDBJ databases">
        <title>Draft Genome sequencing of Naganishia species isolated from polar environments using Oxford Nanopore Technology.</title>
        <authorList>
            <person name="Leo P."/>
            <person name="Venkateswaran K."/>
        </authorList>
    </citation>
    <scope>NUCLEOTIDE SEQUENCE</scope>
    <source>
        <strain evidence="1">MNA-CCFEE 5423</strain>
    </source>
</reference>
<gene>
    <name evidence="1" type="ORF">QFC21_007312</name>
</gene>
<comment type="caution">
    <text evidence="1">The sequence shown here is derived from an EMBL/GenBank/DDBJ whole genome shotgun (WGS) entry which is preliminary data.</text>
</comment>
<protein>
    <submittedName>
        <fullName evidence="1">Uncharacterized protein</fullName>
    </submittedName>
</protein>
<evidence type="ECO:0000313" key="2">
    <source>
        <dbReference type="Proteomes" id="UP001227268"/>
    </source>
</evidence>
<dbReference type="EMBL" id="JASBWT010000061">
    <property type="protein sequence ID" value="KAJ9091167.1"/>
    <property type="molecule type" value="Genomic_DNA"/>
</dbReference>
<accession>A0ACC2UWL7</accession>
<proteinExistence type="predicted"/>
<dbReference type="Proteomes" id="UP001227268">
    <property type="component" value="Unassembled WGS sequence"/>
</dbReference>